<evidence type="ECO:0000256" key="1">
    <source>
        <dbReference type="SAM" id="MobiDB-lite"/>
    </source>
</evidence>
<dbReference type="Proteomes" id="UP001469553">
    <property type="component" value="Unassembled WGS sequence"/>
</dbReference>
<feature type="compositionally biased region" description="Basic and acidic residues" evidence="1">
    <location>
        <begin position="65"/>
        <end position="80"/>
    </location>
</feature>
<feature type="compositionally biased region" description="Basic and acidic residues" evidence="1">
    <location>
        <begin position="106"/>
        <end position="115"/>
    </location>
</feature>
<name>A0ABV0ZIJ2_9TELE</name>
<accession>A0ABV0ZIJ2</accession>
<keyword evidence="3" id="KW-1185">Reference proteome</keyword>
<feature type="region of interest" description="Disordered" evidence="1">
    <location>
        <begin position="57"/>
        <end position="124"/>
    </location>
</feature>
<proteinExistence type="predicted"/>
<feature type="compositionally biased region" description="Polar residues" evidence="1">
    <location>
        <begin position="12"/>
        <end position="21"/>
    </location>
</feature>
<feature type="region of interest" description="Disordered" evidence="1">
    <location>
        <begin position="1"/>
        <end position="22"/>
    </location>
</feature>
<evidence type="ECO:0000313" key="2">
    <source>
        <dbReference type="EMBL" id="MEQ2306043.1"/>
    </source>
</evidence>
<protein>
    <submittedName>
        <fullName evidence="2">Uncharacterized protein</fullName>
    </submittedName>
</protein>
<reference evidence="2 3" key="1">
    <citation type="submission" date="2021-06" db="EMBL/GenBank/DDBJ databases">
        <authorList>
            <person name="Palmer J.M."/>
        </authorList>
    </citation>
    <scope>NUCLEOTIDE SEQUENCE [LARGE SCALE GENOMIC DNA]</scope>
    <source>
        <strain evidence="2 3">AS_MEX2019</strain>
        <tissue evidence="2">Muscle</tissue>
    </source>
</reference>
<dbReference type="EMBL" id="JAHRIP010065998">
    <property type="protein sequence ID" value="MEQ2306043.1"/>
    <property type="molecule type" value="Genomic_DNA"/>
</dbReference>
<gene>
    <name evidence="2" type="ORF">AMECASPLE_003997</name>
</gene>
<organism evidence="2 3">
    <name type="scientific">Ameca splendens</name>
    <dbReference type="NCBI Taxonomy" id="208324"/>
    <lineage>
        <taxon>Eukaryota</taxon>
        <taxon>Metazoa</taxon>
        <taxon>Chordata</taxon>
        <taxon>Craniata</taxon>
        <taxon>Vertebrata</taxon>
        <taxon>Euteleostomi</taxon>
        <taxon>Actinopterygii</taxon>
        <taxon>Neopterygii</taxon>
        <taxon>Teleostei</taxon>
        <taxon>Neoteleostei</taxon>
        <taxon>Acanthomorphata</taxon>
        <taxon>Ovalentaria</taxon>
        <taxon>Atherinomorphae</taxon>
        <taxon>Cyprinodontiformes</taxon>
        <taxon>Goodeidae</taxon>
        <taxon>Ameca</taxon>
    </lineage>
</organism>
<comment type="caution">
    <text evidence="2">The sequence shown here is derived from an EMBL/GenBank/DDBJ whole genome shotgun (WGS) entry which is preliminary data.</text>
</comment>
<evidence type="ECO:0000313" key="3">
    <source>
        <dbReference type="Proteomes" id="UP001469553"/>
    </source>
</evidence>
<sequence length="124" mass="13767">MAIGRKPPVAGSGSSSQNPYGNQEADFRLLRVLIGKQLGNTPQVLRFTSPVNEQVAVVRKQKQGQNRESRCGQQDPRERLNSWGPGHRNEVMNGETDTGKQIQGGGRERWSENRSKVNVQKASQ</sequence>